<feature type="non-terminal residue" evidence="2">
    <location>
        <position position="1"/>
    </location>
</feature>
<name>A0A6J4RHH3_9ACTN</name>
<dbReference type="EMBL" id="CADCVR010000005">
    <property type="protein sequence ID" value="CAA9473641.1"/>
    <property type="molecule type" value="Genomic_DNA"/>
</dbReference>
<evidence type="ECO:0000256" key="1">
    <source>
        <dbReference type="SAM" id="MobiDB-lite"/>
    </source>
</evidence>
<sequence>APADQGRVPFAHRLRLRRRVAGCPARARAQRRGARHSDGLGRGAGHAERAHGPVPRGEMRRVVQASRPGRGGRPPGARGHGGDHAAVRAARRQAVLLGAADRARRQLRAHRLRRRADVL</sequence>
<gene>
    <name evidence="2" type="ORF">AVDCRST_MAG53-111</name>
</gene>
<reference evidence="2" key="1">
    <citation type="submission" date="2020-02" db="EMBL/GenBank/DDBJ databases">
        <authorList>
            <person name="Meier V. D."/>
        </authorList>
    </citation>
    <scope>NUCLEOTIDE SEQUENCE</scope>
    <source>
        <strain evidence="2">AVDCRST_MAG53</strain>
    </source>
</reference>
<feature type="non-terminal residue" evidence="2">
    <location>
        <position position="119"/>
    </location>
</feature>
<organism evidence="2">
    <name type="scientific">uncultured Solirubrobacteraceae bacterium</name>
    <dbReference type="NCBI Taxonomy" id="1162706"/>
    <lineage>
        <taxon>Bacteria</taxon>
        <taxon>Bacillati</taxon>
        <taxon>Actinomycetota</taxon>
        <taxon>Thermoleophilia</taxon>
        <taxon>Solirubrobacterales</taxon>
        <taxon>Solirubrobacteraceae</taxon>
        <taxon>environmental samples</taxon>
    </lineage>
</organism>
<accession>A0A6J4RHH3</accession>
<feature type="region of interest" description="Disordered" evidence="1">
    <location>
        <begin position="22"/>
        <end position="90"/>
    </location>
</feature>
<protein>
    <submittedName>
        <fullName evidence="2">Uncharacterized protein</fullName>
    </submittedName>
</protein>
<proteinExistence type="predicted"/>
<dbReference type="AlphaFoldDB" id="A0A6J4RHH3"/>
<evidence type="ECO:0000313" key="2">
    <source>
        <dbReference type="EMBL" id="CAA9473641.1"/>
    </source>
</evidence>
<feature type="compositionally biased region" description="Basic and acidic residues" evidence="1">
    <location>
        <begin position="35"/>
        <end position="61"/>
    </location>
</feature>